<dbReference type="InterPro" id="IPR044685">
    <property type="entry name" value="CPD1-like"/>
</dbReference>
<feature type="domain" description="Plastid division protein CDP1-like 2nd alpha solenoid" evidence="3">
    <location>
        <begin position="415"/>
        <end position="584"/>
    </location>
</feature>
<feature type="region of interest" description="Disordered" evidence="1">
    <location>
        <begin position="283"/>
        <end position="302"/>
    </location>
</feature>
<dbReference type="PANTHER" id="PTHR33925">
    <property type="entry name" value="PLASTID DIVISION PROTEIN CDP1, CHLOROPLASTIC-RELATED"/>
    <property type="match status" value="1"/>
</dbReference>
<dbReference type="PROSITE" id="PS51257">
    <property type="entry name" value="PROKAR_LIPOPROTEIN"/>
    <property type="match status" value="1"/>
</dbReference>
<dbReference type="STRING" id="1764295.A0A5B8MRT5"/>
<dbReference type="AlphaFoldDB" id="A0A5B8MRT5"/>
<evidence type="ECO:0000313" key="6">
    <source>
        <dbReference type="Proteomes" id="UP000316726"/>
    </source>
</evidence>
<dbReference type="Proteomes" id="UP000316726">
    <property type="component" value="Chromosome 9"/>
</dbReference>
<accession>A0A5B8MRT5</accession>
<dbReference type="EMBL" id="CP031042">
    <property type="protein sequence ID" value="QDZ23121.1"/>
    <property type="molecule type" value="Genomic_DNA"/>
</dbReference>
<evidence type="ECO:0000259" key="3">
    <source>
        <dbReference type="Pfam" id="PF23468"/>
    </source>
</evidence>
<keyword evidence="6" id="KW-1185">Reference proteome</keyword>
<reference evidence="5 6" key="1">
    <citation type="submission" date="2018-07" db="EMBL/GenBank/DDBJ databases">
        <title>The complete nuclear genome of the prasinophyte Chloropicon primus (CCMP1205).</title>
        <authorList>
            <person name="Pombert J.-F."/>
            <person name="Otis C."/>
            <person name="Turmel M."/>
            <person name="Lemieux C."/>
        </authorList>
    </citation>
    <scope>NUCLEOTIDE SEQUENCE [LARGE SCALE GENOMIC DNA]</scope>
    <source>
        <strain evidence="5 6">CCMP1205</strain>
    </source>
</reference>
<gene>
    <name evidence="5" type="ORF">A3770_09p56390</name>
</gene>
<evidence type="ECO:0000259" key="2">
    <source>
        <dbReference type="Pfam" id="PF13355"/>
    </source>
</evidence>
<evidence type="ECO:0000259" key="4">
    <source>
        <dbReference type="Pfam" id="PF25515"/>
    </source>
</evidence>
<feature type="compositionally biased region" description="Low complexity" evidence="1">
    <location>
        <begin position="1"/>
        <end position="26"/>
    </location>
</feature>
<feature type="domain" description="Plastid division protein CDP1-like IMS" evidence="2">
    <location>
        <begin position="685"/>
        <end position="797"/>
    </location>
</feature>
<dbReference type="Pfam" id="PF23468">
    <property type="entry name" value="ARC6"/>
    <property type="match status" value="1"/>
</dbReference>
<dbReference type="InterPro" id="IPR057137">
    <property type="entry name" value="CDP1-like_a_solenoid_2"/>
</dbReference>
<dbReference type="Pfam" id="PF13355">
    <property type="entry name" value="ARC6-like_IMS"/>
    <property type="match status" value="1"/>
</dbReference>
<feature type="compositionally biased region" description="Low complexity" evidence="1">
    <location>
        <begin position="57"/>
        <end position="68"/>
    </location>
</feature>
<dbReference type="OrthoDB" id="512200at2759"/>
<dbReference type="InterPro" id="IPR025344">
    <property type="entry name" value="CDP1-like_IMS"/>
</dbReference>
<name>A0A5B8MRT5_9CHLO</name>
<dbReference type="Pfam" id="PF25515">
    <property type="entry name" value="Arm_PDR"/>
    <property type="match status" value="1"/>
</dbReference>
<protein>
    <submittedName>
        <fullName evidence="5">Uncharacterized protein</fullName>
    </submittedName>
</protein>
<organism evidence="5 6">
    <name type="scientific">Chloropicon primus</name>
    <dbReference type="NCBI Taxonomy" id="1764295"/>
    <lineage>
        <taxon>Eukaryota</taxon>
        <taxon>Viridiplantae</taxon>
        <taxon>Chlorophyta</taxon>
        <taxon>Chloropicophyceae</taxon>
        <taxon>Chloropicales</taxon>
        <taxon>Chloropicaceae</taxon>
        <taxon>Chloropicon</taxon>
    </lineage>
</organism>
<evidence type="ECO:0000256" key="1">
    <source>
        <dbReference type="SAM" id="MobiDB-lite"/>
    </source>
</evidence>
<sequence length="802" mass="86901">MDKAASISSASHSSSSSCGALSAAPSGRHQHQHQHLLHLHPPRHGVIRKPGRGFGFGHSKTSSSSSGGIALAASRDGGRRVLSSSLSEAFEVGVKGRERTFPVPIDYYKVLGLGSQRHASREELDRAYASRTAASNQQGIPFSSDAAEGRQRVLELARQALTSRSPSRSRVRMSTAGSQGGIALRPTHESVALPVSWMSGVALLLVEVGDFENCIALGTSLLDQSGSSPVADLFGLVMPASSSSEGVQTPAVQERRARLSRTQRRDVSLAVALSHCELAKVYLDNSPSGPPPSPSKRKQKRRVAEGCAHLNSALELLKSAPGKPRLMPLLCEEIEGTLERLVAPCALDHLRLPLEDHHGATRQQAALVLEELLLEDNIDSSITNSFVQAVLKALTVRETLAFLPWREVDFAAPETPVGVWYDSSMLYKAALAGILSGFLDKEPKLVVRGLELLNKVEEDEVGAGRAVDLAGERAVGMVLLGKLEEAVEILEEAEASVGGSIKELEQMTAGGSGTGSMDLPSSGSMMMTFIRMQGGGLEGITAFAEQYLASKMELFRDTKDVRKMGKRKTLEEYFDDKRVRRYCSAEWGLAQLWDSGVDRAAGALSGTKKTIIQGDRDLSFLGKACIAGLLALAFGASGLVGREDRPARTAVRHQQQVREAPKKVSTGTRARKPEASLTNAEVRWLIKKWNGIKSSALGQQHDIRGLRESLVGDLWTEWKERAISAKRAGCYWKYELVDVNVMDISNVGTSGNVVTAKVRIEEKAELIEKRGGKVRSAYSEPYEVTYTFKTTTEGWKIFKVVI</sequence>
<dbReference type="PANTHER" id="PTHR33925:SF1">
    <property type="entry name" value="PROTEIN ACCUMULATION AND REPLICATION OF CHLOROPLASTS 6, CHLOROPLASTIC"/>
    <property type="match status" value="1"/>
</dbReference>
<dbReference type="InterPro" id="IPR058032">
    <property type="entry name" value="CDP1-like_a_solenoid_1"/>
</dbReference>
<feature type="region of interest" description="Disordered" evidence="1">
    <location>
        <begin position="1"/>
        <end position="35"/>
    </location>
</feature>
<proteinExistence type="predicted"/>
<feature type="region of interest" description="Disordered" evidence="1">
    <location>
        <begin position="51"/>
        <end position="71"/>
    </location>
</feature>
<feature type="domain" description="Plastid division protein CDP1-like 1st alpha solenoid" evidence="4">
    <location>
        <begin position="194"/>
        <end position="375"/>
    </location>
</feature>
<evidence type="ECO:0000313" key="5">
    <source>
        <dbReference type="EMBL" id="QDZ23121.1"/>
    </source>
</evidence>